<evidence type="ECO:0000313" key="1">
    <source>
        <dbReference type="EMBL" id="AKU95102.1"/>
    </source>
</evidence>
<dbReference type="KEGG" id="llu:AKJ09_01766"/>
<evidence type="ECO:0008006" key="3">
    <source>
        <dbReference type="Google" id="ProtNLM"/>
    </source>
</evidence>
<sequence>MLQLAKLQRKATSDPAQAIDLALAGHAEFPHGVLFQEREVILVDALVQAGRLSEAKKHARAFVEAYPKSPVISHLRAIAEIDAP</sequence>
<name>A0A0K1PNL0_9BACT</name>
<organism evidence="1 2">
    <name type="scientific">Labilithrix luteola</name>
    <dbReference type="NCBI Taxonomy" id="1391654"/>
    <lineage>
        <taxon>Bacteria</taxon>
        <taxon>Pseudomonadati</taxon>
        <taxon>Myxococcota</taxon>
        <taxon>Polyangia</taxon>
        <taxon>Polyangiales</taxon>
        <taxon>Labilitrichaceae</taxon>
        <taxon>Labilithrix</taxon>
    </lineage>
</organism>
<reference evidence="1 2" key="1">
    <citation type="submission" date="2015-08" db="EMBL/GenBank/DDBJ databases">
        <authorList>
            <person name="Babu N.S."/>
            <person name="Beckwith C.J."/>
            <person name="Beseler K.G."/>
            <person name="Brison A."/>
            <person name="Carone J.V."/>
            <person name="Caskin T.P."/>
            <person name="Diamond M."/>
            <person name="Durham M.E."/>
            <person name="Foxe J.M."/>
            <person name="Go M."/>
            <person name="Henderson B.A."/>
            <person name="Jones I.B."/>
            <person name="McGettigan J.A."/>
            <person name="Micheletti S.J."/>
            <person name="Nasrallah M.E."/>
            <person name="Ortiz D."/>
            <person name="Piller C.R."/>
            <person name="Privatt S.R."/>
            <person name="Schneider S.L."/>
            <person name="Sharp S."/>
            <person name="Smith T.C."/>
            <person name="Stanton J.D."/>
            <person name="Ullery H.E."/>
            <person name="Wilson R.J."/>
            <person name="Serrano M.G."/>
            <person name="Buck G."/>
            <person name="Lee V."/>
            <person name="Wang Y."/>
            <person name="Carvalho R."/>
            <person name="Voegtly L."/>
            <person name="Shi R."/>
            <person name="Duckworth R."/>
            <person name="Johnson A."/>
            <person name="Loviza R."/>
            <person name="Walstead R."/>
            <person name="Shah Z."/>
            <person name="Kiflezghi M."/>
            <person name="Wade K."/>
            <person name="Ball S.L."/>
            <person name="Bradley K.W."/>
            <person name="Asai D.J."/>
            <person name="Bowman C.A."/>
            <person name="Russell D.A."/>
            <person name="Pope W.H."/>
            <person name="Jacobs-Sera D."/>
            <person name="Hendrix R.W."/>
            <person name="Hatfull G.F."/>
        </authorList>
    </citation>
    <scope>NUCLEOTIDE SEQUENCE [LARGE SCALE GENOMIC DNA]</scope>
    <source>
        <strain evidence="1 2">DSM 27648</strain>
    </source>
</reference>
<evidence type="ECO:0000313" key="2">
    <source>
        <dbReference type="Proteomes" id="UP000064967"/>
    </source>
</evidence>
<dbReference type="AlphaFoldDB" id="A0A0K1PNL0"/>
<keyword evidence="2" id="KW-1185">Reference proteome</keyword>
<protein>
    <recommendedName>
        <fullName evidence="3">Tetratricopeptide repeat protein</fullName>
    </recommendedName>
</protein>
<dbReference type="Proteomes" id="UP000064967">
    <property type="component" value="Chromosome"/>
</dbReference>
<dbReference type="EMBL" id="CP012333">
    <property type="protein sequence ID" value="AKU95102.1"/>
    <property type="molecule type" value="Genomic_DNA"/>
</dbReference>
<proteinExistence type="predicted"/>
<accession>A0A0K1PNL0</accession>
<gene>
    <name evidence="1" type="ORF">AKJ09_01766</name>
</gene>
<dbReference type="PATRIC" id="fig|1391654.3.peg.1785"/>